<dbReference type="STRING" id="680026.AB733_23840"/>
<accession>A0A2T3NRL8</accession>
<reference evidence="1 2" key="1">
    <citation type="submission" date="2018-01" db="EMBL/GenBank/DDBJ databases">
        <title>Whole genome sequencing of Histamine producing bacteria.</title>
        <authorList>
            <person name="Butler K."/>
        </authorList>
    </citation>
    <scope>NUCLEOTIDE SEQUENCE [LARGE SCALE GENOMIC DNA]</scope>
    <source>
        <strain evidence="1 2">DSM 24669</strain>
    </source>
</reference>
<evidence type="ECO:0000313" key="1">
    <source>
        <dbReference type="EMBL" id="PSW18882.1"/>
    </source>
</evidence>
<dbReference type="AlphaFoldDB" id="A0A2T3NRL8"/>
<protein>
    <submittedName>
        <fullName evidence="1">Threonine transporter</fullName>
    </submittedName>
</protein>
<dbReference type="InterPro" id="IPR046904">
    <property type="entry name" value="ABC-3C_MC2"/>
</dbReference>
<gene>
    <name evidence="1" type="ORF">C9I94_24265</name>
</gene>
<keyword evidence="2" id="KW-1185">Reference proteome</keyword>
<name>A0A2T3NRL8_9GAMM</name>
<sequence>MMAGTHVFNSSLEAGVRAVSFLDSYYPKSLDFELLMKIDYILVNSADFDGPESLHPKTPNRKGELSSRRETVRAGIELMKRFDLIEIDLTHDGVFYRATENANPYLELMRANYSIAIRNTSEWLVSELNEIGFERLNITLGKRVF</sequence>
<proteinExistence type="predicted"/>
<dbReference type="OrthoDB" id="8662245at2"/>
<dbReference type="RefSeq" id="WP_048901043.1">
    <property type="nucleotide sequence ID" value="NZ_AP024852.1"/>
</dbReference>
<comment type="caution">
    <text evidence="1">The sequence shown here is derived from an EMBL/GenBank/DDBJ whole genome shotgun (WGS) entry which is preliminary data.</text>
</comment>
<dbReference type="Pfam" id="PF20288">
    <property type="entry name" value="MC2"/>
    <property type="match status" value="1"/>
</dbReference>
<dbReference type="EMBL" id="PYLZ01000023">
    <property type="protein sequence ID" value="PSW18882.1"/>
    <property type="molecule type" value="Genomic_DNA"/>
</dbReference>
<organism evidence="1 2">
    <name type="scientific">Photobacterium swingsii</name>
    <dbReference type="NCBI Taxonomy" id="680026"/>
    <lineage>
        <taxon>Bacteria</taxon>
        <taxon>Pseudomonadati</taxon>
        <taxon>Pseudomonadota</taxon>
        <taxon>Gammaproteobacteria</taxon>
        <taxon>Vibrionales</taxon>
        <taxon>Vibrionaceae</taxon>
        <taxon>Photobacterium</taxon>
    </lineage>
</organism>
<dbReference type="Proteomes" id="UP000240481">
    <property type="component" value="Unassembled WGS sequence"/>
</dbReference>
<evidence type="ECO:0000313" key="2">
    <source>
        <dbReference type="Proteomes" id="UP000240481"/>
    </source>
</evidence>